<dbReference type="EMBL" id="FOIF01000001">
    <property type="protein sequence ID" value="SES62619.1"/>
    <property type="molecule type" value="Genomic_DNA"/>
</dbReference>
<keyword evidence="3 5" id="KW-0520">NAD</keyword>
<dbReference type="InterPro" id="IPR006096">
    <property type="entry name" value="Glu/Leu/Phe/Val/Trp_DH_C"/>
</dbReference>
<evidence type="ECO:0000256" key="2">
    <source>
        <dbReference type="ARBA" id="ARBA00023002"/>
    </source>
</evidence>
<dbReference type="PANTHER" id="PTHR42722:SF1">
    <property type="entry name" value="VALINE DEHYDROGENASE"/>
    <property type="match status" value="1"/>
</dbReference>
<dbReference type="STRING" id="1120990.SAMN03080614_100169"/>
<dbReference type="PIRSF" id="PIRSF000188">
    <property type="entry name" value="Phe_leu_dh"/>
    <property type="match status" value="1"/>
</dbReference>
<evidence type="ECO:0000259" key="7">
    <source>
        <dbReference type="SMART" id="SM00839"/>
    </source>
</evidence>
<evidence type="ECO:0000256" key="4">
    <source>
        <dbReference type="PIRSR" id="PIRSR000188-1"/>
    </source>
</evidence>
<keyword evidence="9" id="KW-1185">Reference proteome</keyword>
<dbReference type="InterPro" id="IPR036291">
    <property type="entry name" value="NAD(P)-bd_dom_sf"/>
</dbReference>
<dbReference type="Gene3D" id="3.40.50.720">
    <property type="entry name" value="NAD(P)-binding Rossmann-like Domain"/>
    <property type="match status" value="1"/>
</dbReference>
<feature type="active site" description="Proton donor/acceptor" evidence="4">
    <location>
        <position position="80"/>
    </location>
</feature>
<sequence length="358" mass="39288">MKIFEMMEKEGHEQLIFNQHKASGLKALIAIHDTTLGPALGGCRMWPYKTEEEAIYDVLRLSKGMTYKSAASGQDYGGGKSVIWGDPKKDKSEAMFRAFGRFIDGFKGRFSTGTDVGTTYHDFIICRKETPYVGALPESYGGGGNSSIITAFGTWKGIKAVAKEAFGSDSLEGKVIAVQGLGKVGYHLVGYLIEDGAKVIGTDIIQEHIDKVLADYPQVTIVKPEEIYEVECDIFSPNALGAIINDETIPKLKCKAIAGAANNQLAEPRHGDKLHELGIVYGPDYVVNAGGLIQVADELEPGGYNKERAYGKAAGIYDMLLKIFEISRRDNIPTYKAADTLVHERLETYRKVKTIYKK</sequence>
<dbReference type="CDD" id="cd01075">
    <property type="entry name" value="NAD_bind_Leu_Phe_Val_DH"/>
    <property type="match status" value="1"/>
</dbReference>
<dbReference type="SUPFAM" id="SSF51735">
    <property type="entry name" value="NAD(P)-binding Rossmann-fold domains"/>
    <property type="match status" value="1"/>
</dbReference>
<organism evidence="8 9">
    <name type="scientific">Anaerobranca gottschalkii DSM 13577</name>
    <dbReference type="NCBI Taxonomy" id="1120990"/>
    <lineage>
        <taxon>Bacteria</taxon>
        <taxon>Bacillati</taxon>
        <taxon>Bacillota</taxon>
        <taxon>Clostridia</taxon>
        <taxon>Eubacteriales</taxon>
        <taxon>Proteinivoracaceae</taxon>
        <taxon>Anaerobranca</taxon>
    </lineage>
</organism>
<evidence type="ECO:0000256" key="1">
    <source>
        <dbReference type="ARBA" id="ARBA00006382"/>
    </source>
</evidence>
<gene>
    <name evidence="8" type="ORF">SAMN03080614_100169</name>
</gene>
<comment type="similarity">
    <text evidence="1 6">Belongs to the Glu/Leu/Phe/Val dehydrogenases family.</text>
</comment>
<protein>
    <submittedName>
        <fullName evidence="8">Leucine dehydrogenase</fullName>
    </submittedName>
</protein>
<dbReference type="InterPro" id="IPR006097">
    <property type="entry name" value="Glu/Leu/Phe/Val/Trp_DH_dimer"/>
</dbReference>
<dbReference type="GO" id="GO:0016639">
    <property type="term" value="F:oxidoreductase activity, acting on the CH-NH2 group of donors, NAD or NADP as acceptor"/>
    <property type="evidence" value="ECO:0007669"/>
    <property type="project" value="InterPro"/>
</dbReference>
<keyword evidence="2 6" id="KW-0560">Oxidoreductase</keyword>
<dbReference type="Pfam" id="PF02812">
    <property type="entry name" value="ELFV_dehydrog_N"/>
    <property type="match status" value="1"/>
</dbReference>
<keyword evidence="5" id="KW-0547">Nucleotide-binding</keyword>
<evidence type="ECO:0000256" key="3">
    <source>
        <dbReference type="ARBA" id="ARBA00023027"/>
    </source>
</evidence>
<evidence type="ECO:0000256" key="5">
    <source>
        <dbReference type="PIRSR" id="PIRSR000188-2"/>
    </source>
</evidence>
<dbReference type="SMART" id="SM00839">
    <property type="entry name" value="ELFV_dehydrog"/>
    <property type="match status" value="1"/>
</dbReference>
<name>A0A1H9Y1H9_9FIRM</name>
<dbReference type="FunFam" id="3.40.50.10860:FF:000010">
    <property type="entry name" value="Leucine dehydrogenase"/>
    <property type="match status" value="1"/>
</dbReference>
<dbReference type="InterPro" id="IPR006095">
    <property type="entry name" value="Glu/Leu/Phe/Val/Trp_DH"/>
</dbReference>
<dbReference type="SUPFAM" id="SSF53223">
    <property type="entry name" value="Aminoacid dehydrogenase-like, N-terminal domain"/>
    <property type="match status" value="1"/>
</dbReference>
<dbReference type="PRINTS" id="PR00082">
    <property type="entry name" value="GLFDHDRGNASE"/>
</dbReference>
<dbReference type="PANTHER" id="PTHR42722">
    <property type="entry name" value="LEUCINE DEHYDROGENASE"/>
    <property type="match status" value="1"/>
</dbReference>
<feature type="binding site" evidence="5">
    <location>
        <begin position="180"/>
        <end position="185"/>
    </location>
    <ligand>
        <name>NAD(+)</name>
        <dbReference type="ChEBI" id="CHEBI:57540"/>
    </ligand>
</feature>
<dbReference type="GO" id="GO:0000166">
    <property type="term" value="F:nucleotide binding"/>
    <property type="evidence" value="ECO:0007669"/>
    <property type="project" value="UniProtKB-KW"/>
</dbReference>
<dbReference type="InterPro" id="IPR046346">
    <property type="entry name" value="Aminoacid_DH-like_N_sf"/>
</dbReference>
<proteinExistence type="inferred from homology"/>
<feature type="domain" description="Glutamate/phenylalanine/leucine/valine/L-tryptophan dehydrogenase C-terminal" evidence="7">
    <location>
        <begin position="146"/>
        <end position="354"/>
    </location>
</feature>
<reference evidence="9" key="1">
    <citation type="submission" date="2016-10" db="EMBL/GenBank/DDBJ databases">
        <authorList>
            <person name="Varghese N."/>
            <person name="Submissions S."/>
        </authorList>
    </citation>
    <scope>NUCLEOTIDE SEQUENCE [LARGE SCALE GENOMIC DNA]</scope>
    <source>
        <strain evidence="9">DSM 13577</strain>
    </source>
</reference>
<dbReference type="GO" id="GO:0006520">
    <property type="term" value="P:amino acid metabolic process"/>
    <property type="evidence" value="ECO:0007669"/>
    <property type="project" value="InterPro"/>
</dbReference>
<dbReference type="RefSeq" id="WP_091347725.1">
    <property type="nucleotide sequence ID" value="NZ_FOIF01000001.1"/>
</dbReference>
<dbReference type="Gene3D" id="3.40.50.10860">
    <property type="entry name" value="Leucine Dehydrogenase, chain A, domain 1"/>
    <property type="match status" value="1"/>
</dbReference>
<dbReference type="InterPro" id="IPR016211">
    <property type="entry name" value="Glu/Phe/Leu/Val/Trp_DH_bac/arc"/>
</dbReference>
<evidence type="ECO:0000313" key="8">
    <source>
        <dbReference type="EMBL" id="SES62619.1"/>
    </source>
</evidence>
<dbReference type="Pfam" id="PF00208">
    <property type="entry name" value="ELFV_dehydrog"/>
    <property type="match status" value="1"/>
</dbReference>
<dbReference type="OrthoDB" id="9803297at2"/>
<dbReference type="Proteomes" id="UP000243819">
    <property type="component" value="Unassembled WGS sequence"/>
</dbReference>
<accession>A0A1H9Y1H9</accession>
<evidence type="ECO:0000256" key="6">
    <source>
        <dbReference type="RuleBase" id="RU004417"/>
    </source>
</evidence>
<dbReference type="AlphaFoldDB" id="A0A1H9Y1H9"/>
<evidence type="ECO:0000313" key="9">
    <source>
        <dbReference type="Proteomes" id="UP000243819"/>
    </source>
</evidence>